<evidence type="ECO:0000256" key="1">
    <source>
        <dbReference type="ARBA" id="ARBA00004202"/>
    </source>
</evidence>
<proteinExistence type="inferred from homology"/>
<feature type="coiled-coil region" evidence="10">
    <location>
        <begin position="81"/>
        <end position="130"/>
    </location>
</feature>
<dbReference type="PANTHER" id="PTHR13822:SF10">
    <property type="entry name" value="ATP SYNTHASE EPSILON CHAIN, CHLOROPLASTIC"/>
    <property type="match status" value="1"/>
</dbReference>
<dbReference type="CDD" id="cd12152">
    <property type="entry name" value="F1-ATPase_delta"/>
    <property type="match status" value="1"/>
</dbReference>
<comment type="subcellular location">
    <subcellularLocation>
        <location evidence="1 8">Cell membrane</location>
        <topology evidence="1 8">Peripheral membrane protein</topology>
    </subcellularLocation>
</comment>
<protein>
    <recommendedName>
        <fullName evidence="8">ATP synthase epsilon chain</fullName>
    </recommendedName>
    <alternativeName>
        <fullName evidence="8">ATP synthase F1 sector epsilon subunit</fullName>
    </alternativeName>
    <alternativeName>
        <fullName evidence="8">F-ATPase epsilon subunit</fullName>
    </alternativeName>
</protein>
<evidence type="ECO:0000259" key="11">
    <source>
        <dbReference type="Pfam" id="PF02823"/>
    </source>
</evidence>
<dbReference type="PANTHER" id="PTHR13822">
    <property type="entry name" value="ATP SYNTHASE DELTA/EPSILON CHAIN"/>
    <property type="match status" value="1"/>
</dbReference>
<comment type="subunit">
    <text evidence="8 9">F-type ATPases have 2 components, CF(1) - the catalytic core - and CF(0) - the membrane proton channel. CF(1) has five subunits: alpha(3), beta(3), gamma(1), delta(1), epsilon(1). CF(0) has three main subunits: a, b and c.</text>
</comment>
<organism evidence="12 13">
    <name type="scientific">Candidatus Curtissbacteria bacterium GW2011_GWA1_40_16</name>
    <dbReference type="NCBI Taxonomy" id="1618405"/>
    <lineage>
        <taxon>Bacteria</taxon>
        <taxon>Candidatus Curtissiibacteriota</taxon>
    </lineage>
</organism>
<dbReference type="InterPro" id="IPR020546">
    <property type="entry name" value="ATP_synth_F1_dsu/esu_N"/>
</dbReference>
<keyword evidence="8" id="KW-0375">Hydrogen ion transport</keyword>
<dbReference type="HAMAP" id="MF_00530">
    <property type="entry name" value="ATP_synth_epsil_bac"/>
    <property type="match status" value="1"/>
</dbReference>
<dbReference type="SUPFAM" id="SSF51344">
    <property type="entry name" value="Epsilon subunit of F1F0-ATP synthase N-terminal domain"/>
    <property type="match status" value="1"/>
</dbReference>
<evidence type="ECO:0000256" key="5">
    <source>
        <dbReference type="ARBA" id="ARBA00023136"/>
    </source>
</evidence>
<accession>A0A0G0RFA7</accession>
<comment type="similarity">
    <text evidence="2 8 9">Belongs to the ATPase epsilon chain family.</text>
</comment>
<evidence type="ECO:0000256" key="6">
    <source>
        <dbReference type="ARBA" id="ARBA00023196"/>
    </source>
</evidence>
<name>A0A0G0RFA7_9BACT</name>
<dbReference type="GO" id="GO:0045259">
    <property type="term" value="C:proton-transporting ATP synthase complex"/>
    <property type="evidence" value="ECO:0007669"/>
    <property type="project" value="UniProtKB-KW"/>
</dbReference>
<evidence type="ECO:0000256" key="7">
    <source>
        <dbReference type="ARBA" id="ARBA00023310"/>
    </source>
</evidence>
<dbReference type="GO" id="GO:0005886">
    <property type="term" value="C:plasma membrane"/>
    <property type="evidence" value="ECO:0007669"/>
    <property type="project" value="UniProtKB-SubCell"/>
</dbReference>
<feature type="domain" description="ATP synthase F1 complex delta/epsilon subunit N-terminal" evidence="11">
    <location>
        <begin position="2"/>
        <end position="79"/>
    </location>
</feature>
<comment type="function">
    <text evidence="8">Produces ATP from ADP in the presence of a proton gradient across the membrane.</text>
</comment>
<keyword evidence="8" id="KW-1003">Cell membrane</keyword>
<evidence type="ECO:0000313" key="12">
    <source>
        <dbReference type="EMBL" id="KKR51098.1"/>
    </source>
</evidence>
<dbReference type="Gene3D" id="2.60.15.10">
    <property type="entry name" value="F0F1 ATP synthase delta/epsilon subunit, N-terminal"/>
    <property type="match status" value="1"/>
</dbReference>
<keyword evidence="3 8" id="KW-0813">Transport</keyword>
<dbReference type="InterPro" id="IPR036794">
    <property type="entry name" value="ATP_F1_dsu/esu_C_sf"/>
</dbReference>
<gene>
    <name evidence="8" type="primary">atpC</name>
    <name evidence="12" type="ORF">UT84_C0003G0093</name>
</gene>
<keyword evidence="4 8" id="KW-0406">Ion transport</keyword>
<sequence length="136" mass="15129">MIHLQIITPEKTVFDEDVDQVSLPTASGQITVLPHHIGLVTSMEPGAIIYKKHQKETHLASGFGFAQVGSDAINVLVDLAAPEEELEEKAIEEAKKQAEEQMKQKHLLSEEEYATAAANLQKALAQLKIKRRHRKI</sequence>
<evidence type="ECO:0000256" key="9">
    <source>
        <dbReference type="RuleBase" id="RU003656"/>
    </source>
</evidence>
<dbReference type="SUPFAM" id="SSF46604">
    <property type="entry name" value="Epsilon subunit of F1F0-ATP synthase C-terminal domain"/>
    <property type="match status" value="1"/>
</dbReference>
<evidence type="ECO:0000256" key="4">
    <source>
        <dbReference type="ARBA" id="ARBA00023065"/>
    </source>
</evidence>
<dbReference type="NCBIfam" id="TIGR01216">
    <property type="entry name" value="ATP_synt_epsi"/>
    <property type="match status" value="1"/>
</dbReference>
<keyword evidence="7 8" id="KW-0066">ATP synthesis</keyword>
<reference evidence="12 13" key="1">
    <citation type="journal article" date="2015" name="Nature">
        <title>rRNA introns, odd ribosomes, and small enigmatic genomes across a large radiation of phyla.</title>
        <authorList>
            <person name="Brown C.T."/>
            <person name="Hug L.A."/>
            <person name="Thomas B.C."/>
            <person name="Sharon I."/>
            <person name="Castelle C.J."/>
            <person name="Singh A."/>
            <person name="Wilkins M.J."/>
            <person name="Williams K.H."/>
            <person name="Banfield J.F."/>
        </authorList>
    </citation>
    <scope>NUCLEOTIDE SEQUENCE [LARGE SCALE GENOMIC DNA]</scope>
</reference>
<dbReference type="InterPro" id="IPR036771">
    <property type="entry name" value="ATPsynth_dsu/esu_N"/>
</dbReference>
<evidence type="ECO:0000313" key="13">
    <source>
        <dbReference type="Proteomes" id="UP000034531"/>
    </source>
</evidence>
<dbReference type="AlphaFoldDB" id="A0A0G0RFA7"/>
<keyword evidence="5 8" id="KW-0472">Membrane</keyword>
<dbReference type="Gene3D" id="1.20.5.440">
    <property type="entry name" value="ATP synthase delta/epsilon subunit, C-terminal domain"/>
    <property type="match status" value="1"/>
</dbReference>
<dbReference type="EMBL" id="LBYI01000003">
    <property type="protein sequence ID" value="KKR51098.1"/>
    <property type="molecule type" value="Genomic_DNA"/>
</dbReference>
<dbReference type="GO" id="GO:0005524">
    <property type="term" value="F:ATP binding"/>
    <property type="evidence" value="ECO:0007669"/>
    <property type="project" value="UniProtKB-UniRule"/>
</dbReference>
<comment type="caution">
    <text evidence="12">The sequence shown here is derived from an EMBL/GenBank/DDBJ whole genome shotgun (WGS) entry which is preliminary data.</text>
</comment>
<evidence type="ECO:0000256" key="3">
    <source>
        <dbReference type="ARBA" id="ARBA00022448"/>
    </source>
</evidence>
<evidence type="ECO:0000256" key="10">
    <source>
        <dbReference type="SAM" id="Coils"/>
    </source>
</evidence>
<evidence type="ECO:0000256" key="2">
    <source>
        <dbReference type="ARBA" id="ARBA00005712"/>
    </source>
</evidence>
<dbReference type="Proteomes" id="UP000034531">
    <property type="component" value="Unassembled WGS sequence"/>
</dbReference>
<dbReference type="GO" id="GO:0046933">
    <property type="term" value="F:proton-transporting ATP synthase activity, rotational mechanism"/>
    <property type="evidence" value="ECO:0007669"/>
    <property type="project" value="UniProtKB-UniRule"/>
</dbReference>
<keyword evidence="10" id="KW-0175">Coiled coil</keyword>
<keyword evidence="6 8" id="KW-0139">CF(1)</keyword>
<evidence type="ECO:0000256" key="8">
    <source>
        <dbReference type="HAMAP-Rule" id="MF_00530"/>
    </source>
</evidence>
<dbReference type="Pfam" id="PF02823">
    <property type="entry name" value="ATP-synt_DE_N"/>
    <property type="match status" value="1"/>
</dbReference>
<dbReference type="InterPro" id="IPR001469">
    <property type="entry name" value="ATP_synth_F1_dsu/esu"/>
</dbReference>